<feature type="domain" description="B12-binding" evidence="6">
    <location>
        <begin position="1"/>
        <end position="166"/>
    </location>
</feature>
<dbReference type="Gene3D" id="3.80.30.20">
    <property type="entry name" value="tm_1862 like domain"/>
    <property type="match status" value="1"/>
</dbReference>
<dbReference type="InterPro" id="IPR006158">
    <property type="entry name" value="Cobalamin-bd"/>
</dbReference>
<dbReference type="InterPro" id="IPR007197">
    <property type="entry name" value="rSAM"/>
</dbReference>
<evidence type="ECO:0000313" key="9">
    <source>
        <dbReference type="Proteomes" id="UP000177810"/>
    </source>
</evidence>
<dbReference type="GO" id="GO:0003824">
    <property type="term" value="F:catalytic activity"/>
    <property type="evidence" value="ECO:0007669"/>
    <property type="project" value="InterPro"/>
</dbReference>
<sequence>MKILFVWPNKDQFGFKPMSLSLLFGILKNKGHEVDLFDTTFIDFNFQNNTQVRSKIKIFKDVDFSKYDVAKKKVNLKEELLKKLNEFNPDIIGISALSDEIYIGFEISRIVKEWNNHTIVIWGGKAATMVPEKILDCNHIDFACVGEGIEFMPEFVECIAKNCNPKTINNIAYKDDNGGIKKNPLRPYFQNLDSLPFFDWSIFDKRHFLKPFDGKIYRGGDHMIYWGCPNQCTYCINAAYRKLYGPGAGPFLRYYNIDRIIKELKYLVDKWDLEFFKFHDEDFCLKSLDYFNELADKYKKEVGVPFVIMANARNVTREKVELLKKMNCVSVSLGIETGNHKLRKEMFKRIETEEEIIEATKLFNDAGIRTSAFNMLGVPFENRKTVMETIELNRKAEVRYPNAGFFFPLEKTELREIAVKNGFFDENSDAVFQNDRPALTFPDIPQKELIALRERFVLYIKMPRLFYKYIERSEKDDEIGKKLTEELYKIHEECVFAHDGVWNDNGKTKKYIRALENIYNKKINN</sequence>
<dbReference type="PANTHER" id="PTHR43409">
    <property type="entry name" value="ANAEROBIC MAGNESIUM-PROTOPORPHYRIN IX MONOMETHYL ESTER CYCLASE-RELATED"/>
    <property type="match status" value="1"/>
</dbReference>
<comment type="cofactor">
    <cofactor evidence="1">
        <name>[4Fe-4S] cluster</name>
        <dbReference type="ChEBI" id="CHEBI:49883"/>
    </cofactor>
</comment>
<dbReference type="GO" id="GO:0031419">
    <property type="term" value="F:cobalamin binding"/>
    <property type="evidence" value="ECO:0007669"/>
    <property type="project" value="InterPro"/>
</dbReference>
<dbReference type="GO" id="GO:0046872">
    <property type="term" value="F:metal ion binding"/>
    <property type="evidence" value="ECO:0007669"/>
    <property type="project" value="UniProtKB-KW"/>
</dbReference>
<dbReference type="InterPro" id="IPR023404">
    <property type="entry name" value="rSAM_horseshoe"/>
</dbReference>
<comment type="caution">
    <text evidence="8">The sequence shown here is derived from an EMBL/GenBank/DDBJ whole genome shotgun (WGS) entry which is preliminary data.</text>
</comment>
<dbReference type="EMBL" id="MHMT01000003">
    <property type="protein sequence ID" value="OGZ33194.1"/>
    <property type="molecule type" value="Genomic_DNA"/>
</dbReference>
<dbReference type="InterPro" id="IPR006638">
    <property type="entry name" value="Elp3/MiaA/NifB-like_rSAM"/>
</dbReference>
<name>A0A1G2F539_9BACT</name>
<evidence type="ECO:0000259" key="6">
    <source>
        <dbReference type="PROSITE" id="PS51332"/>
    </source>
</evidence>
<dbReference type="SFLD" id="SFLDG01082">
    <property type="entry name" value="B12-binding_domain_containing"/>
    <property type="match status" value="1"/>
</dbReference>
<dbReference type="Pfam" id="PF04055">
    <property type="entry name" value="Radical_SAM"/>
    <property type="match status" value="1"/>
</dbReference>
<evidence type="ECO:0000256" key="5">
    <source>
        <dbReference type="ARBA" id="ARBA00023014"/>
    </source>
</evidence>
<accession>A0A1G2F539</accession>
<dbReference type="CDD" id="cd02068">
    <property type="entry name" value="radical_SAM_B12_BD"/>
    <property type="match status" value="1"/>
</dbReference>
<dbReference type="SFLD" id="SFLDS00029">
    <property type="entry name" value="Radical_SAM"/>
    <property type="match status" value="1"/>
</dbReference>
<evidence type="ECO:0000256" key="1">
    <source>
        <dbReference type="ARBA" id="ARBA00001966"/>
    </source>
</evidence>
<gene>
    <name evidence="8" type="ORF">A2V69_01550</name>
</gene>
<dbReference type="AlphaFoldDB" id="A0A1G2F539"/>
<evidence type="ECO:0000313" key="8">
    <source>
        <dbReference type="EMBL" id="OGZ33194.1"/>
    </source>
</evidence>
<proteinExistence type="predicted"/>
<dbReference type="Proteomes" id="UP000177810">
    <property type="component" value="Unassembled WGS sequence"/>
</dbReference>
<reference evidence="8 9" key="1">
    <citation type="journal article" date="2016" name="Nat. Commun.">
        <title>Thousands of microbial genomes shed light on interconnected biogeochemical processes in an aquifer system.</title>
        <authorList>
            <person name="Anantharaman K."/>
            <person name="Brown C.T."/>
            <person name="Hug L.A."/>
            <person name="Sharon I."/>
            <person name="Castelle C.J."/>
            <person name="Probst A.J."/>
            <person name="Thomas B.C."/>
            <person name="Singh A."/>
            <person name="Wilkins M.J."/>
            <person name="Karaoz U."/>
            <person name="Brodie E.L."/>
            <person name="Williams K.H."/>
            <person name="Hubbard S.S."/>
            <person name="Banfield J.F."/>
        </authorList>
    </citation>
    <scope>NUCLEOTIDE SEQUENCE [LARGE SCALE GENOMIC DNA]</scope>
</reference>
<evidence type="ECO:0000256" key="2">
    <source>
        <dbReference type="ARBA" id="ARBA00022691"/>
    </source>
</evidence>
<dbReference type="Gene3D" id="3.40.50.280">
    <property type="entry name" value="Cobalamin-binding domain"/>
    <property type="match status" value="1"/>
</dbReference>
<dbReference type="Pfam" id="PF02310">
    <property type="entry name" value="B12-binding"/>
    <property type="match status" value="1"/>
</dbReference>
<evidence type="ECO:0000256" key="3">
    <source>
        <dbReference type="ARBA" id="ARBA00022723"/>
    </source>
</evidence>
<dbReference type="InterPro" id="IPR051198">
    <property type="entry name" value="BchE-like"/>
</dbReference>
<dbReference type="CDD" id="cd01335">
    <property type="entry name" value="Radical_SAM"/>
    <property type="match status" value="1"/>
</dbReference>
<keyword evidence="3" id="KW-0479">Metal-binding</keyword>
<protein>
    <submittedName>
        <fullName evidence="8">Uncharacterized protein</fullName>
    </submittedName>
</protein>
<keyword evidence="2" id="KW-0949">S-adenosyl-L-methionine</keyword>
<dbReference type="PROSITE" id="PS51918">
    <property type="entry name" value="RADICAL_SAM"/>
    <property type="match status" value="1"/>
</dbReference>
<dbReference type="STRING" id="1801990.A2V69_01550"/>
<dbReference type="PROSITE" id="PS51332">
    <property type="entry name" value="B12_BINDING"/>
    <property type="match status" value="1"/>
</dbReference>
<dbReference type="GO" id="GO:0051539">
    <property type="term" value="F:4 iron, 4 sulfur cluster binding"/>
    <property type="evidence" value="ECO:0007669"/>
    <property type="project" value="UniProtKB-KW"/>
</dbReference>
<keyword evidence="5" id="KW-0411">Iron-sulfur</keyword>
<organism evidence="8 9">
    <name type="scientific">Candidatus Portnoybacteria bacterium RBG_13_40_8</name>
    <dbReference type="NCBI Taxonomy" id="1801990"/>
    <lineage>
        <taxon>Bacteria</taxon>
        <taxon>Candidatus Portnoyibacteriota</taxon>
    </lineage>
</organism>
<evidence type="ECO:0000259" key="7">
    <source>
        <dbReference type="PROSITE" id="PS51918"/>
    </source>
</evidence>
<keyword evidence="4" id="KW-0408">Iron</keyword>
<feature type="domain" description="Radical SAM core" evidence="7">
    <location>
        <begin position="212"/>
        <end position="453"/>
    </location>
</feature>
<dbReference type="SFLD" id="SFLDG01123">
    <property type="entry name" value="methyltransferase_(Class_B)"/>
    <property type="match status" value="1"/>
</dbReference>
<dbReference type="InterPro" id="IPR058240">
    <property type="entry name" value="rSAM_sf"/>
</dbReference>
<dbReference type="InterPro" id="IPR034466">
    <property type="entry name" value="Methyltransferase_Class_B"/>
</dbReference>
<dbReference type="SMART" id="SM00729">
    <property type="entry name" value="Elp3"/>
    <property type="match status" value="1"/>
</dbReference>
<evidence type="ECO:0000256" key="4">
    <source>
        <dbReference type="ARBA" id="ARBA00023004"/>
    </source>
</evidence>
<dbReference type="SUPFAM" id="SSF102114">
    <property type="entry name" value="Radical SAM enzymes"/>
    <property type="match status" value="1"/>
</dbReference>